<evidence type="ECO:0000313" key="2">
    <source>
        <dbReference type="EMBL" id="KAJ9678665.1"/>
    </source>
</evidence>
<keyword evidence="1" id="KW-0812">Transmembrane</keyword>
<keyword evidence="3" id="KW-1185">Reference proteome</keyword>
<keyword evidence="1" id="KW-1133">Transmembrane helix</keyword>
<organism evidence="2 3">
    <name type="scientific">Vitis rotundifolia</name>
    <name type="common">Muscadine grape</name>
    <dbReference type="NCBI Taxonomy" id="103349"/>
    <lineage>
        <taxon>Eukaryota</taxon>
        <taxon>Viridiplantae</taxon>
        <taxon>Streptophyta</taxon>
        <taxon>Embryophyta</taxon>
        <taxon>Tracheophyta</taxon>
        <taxon>Spermatophyta</taxon>
        <taxon>Magnoliopsida</taxon>
        <taxon>eudicotyledons</taxon>
        <taxon>Gunneridae</taxon>
        <taxon>Pentapetalae</taxon>
        <taxon>rosids</taxon>
        <taxon>Vitales</taxon>
        <taxon>Vitaceae</taxon>
        <taxon>Viteae</taxon>
        <taxon>Vitis</taxon>
    </lineage>
</organism>
<reference evidence="2 3" key="1">
    <citation type="journal article" date="2023" name="BMC Biotechnol.">
        <title>Vitis rotundifolia cv Carlos genome sequencing.</title>
        <authorList>
            <person name="Huff M."/>
            <person name="Hulse-Kemp A."/>
            <person name="Scheffler B."/>
            <person name="Youngblood R."/>
            <person name="Simpson S."/>
            <person name="Babiker E."/>
            <person name="Staton M."/>
        </authorList>
    </citation>
    <scope>NUCLEOTIDE SEQUENCE [LARGE SCALE GENOMIC DNA]</scope>
    <source>
        <tissue evidence="2">Leaf</tissue>
    </source>
</reference>
<keyword evidence="1" id="KW-0472">Membrane</keyword>
<name>A0AA38YXZ8_VITRO</name>
<sequence length="126" mass="14170">MSPLSNHEPIGSFLFPFPMLCSLGCLPLFSVSILGVWHYMYDQLIMLKIGFWMLLELDTQVWKKSSLGPKNGEQYGVPFMEEEWDKDEDVVVFVPGELAAEEVVASHESTDEAVNLEKCIDTGLSP</sequence>
<comment type="caution">
    <text evidence="2">The sequence shown here is derived from an EMBL/GenBank/DDBJ whole genome shotgun (WGS) entry which is preliminary data.</text>
</comment>
<feature type="transmembrane region" description="Helical" evidence="1">
    <location>
        <begin position="12"/>
        <end position="39"/>
    </location>
</feature>
<evidence type="ECO:0000256" key="1">
    <source>
        <dbReference type="SAM" id="Phobius"/>
    </source>
</evidence>
<dbReference type="EMBL" id="JARBHA010000016">
    <property type="protein sequence ID" value="KAJ9678665.1"/>
    <property type="molecule type" value="Genomic_DNA"/>
</dbReference>
<accession>A0AA38YXZ8</accession>
<evidence type="ECO:0000313" key="3">
    <source>
        <dbReference type="Proteomes" id="UP001168098"/>
    </source>
</evidence>
<proteinExistence type="predicted"/>
<dbReference type="AlphaFoldDB" id="A0AA38YXZ8"/>
<dbReference type="Proteomes" id="UP001168098">
    <property type="component" value="Unassembled WGS sequence"/>
</dbReference>
<gene>
    <name evidence="2" type="ORF">PVL29_020753</name>
</gene>
<protein>
    <submittedName>
        <fullName evidence="2">Uncharacterized protein</fullName>
    </submittedName>
</protein>